<evidence type="ECO:0000313" key="1">
    <source>
        <dbReference type="EMBL" id="OXU20174.1"/>
    </source>
</evidence>
<organism evidence="1 2">
    <name type="scientific">Trichomalopsis sarcophagae</name>
    <dbReference type="NCBI Taxonomy" id="543379"/>
    <lineage>
        <taxon>Eukaryota</taxon>
        <taxon>Metazoa</taxon>
        <taxon>Ecdysozoa</taxon>
        <taxon>Arthropoda</taxon>
        <taxon>Hexapoda</taxon>
        <taxon>Insecta</taxon>
        <taxon>Pterygota</taxon>
        <taxon>Neoptera</taxon>
        <taxon>Endopterygota</taxon>
        <taxon>Hymenoptera</taxon>
        <taxon>Apocrita</taxon>
        <taxon>Proctotrupomorpha</taxon>
        <taxon>Chalcidoidea</taxon>
        <taxon>Pteromalidae</taxon>
        <taxon>Pteromalinae</taxon>
        <taxon>Trichomalopsis</taxon>
    </lineage>
</organism>
<protein>
    <submittedName>
        <fullName evidence="1">Uncharacterized protein</fullName>
    </submittedName>
</protein>
<comment type="caution">
    <text evidence="1">The sequence shown here is derived from an EMBL/GenBank/DDBJ whole genome shotgun (WGS) entry which is preliminary data.</text>
</comment>
<sequence length="133" mass="14275">MTAKPSEVGEADEEVVVDSLDPSYPCHGIAGSSIHVDGRCVICQQTSTSPAAMDVKRMATGVQISYRVISAEDEPSPGGCIPCHREDWDEPEESCLICGQSLSDSATCLRLSGTEVSFISHAAMYIEYILIAY</sequence>
<dbReference type="Proteomes" id="UP000215335">
    <property type="component" value="Unassembled WGS sequence"/>
</dbReference>
<proteinExistence type="predicted"/>
<dbReference type="EMBL" id="NNAY01002984">
    <property type="protein sequence ID" value="OXU20174.1"/>
    <property type="molecule type" value="Genomic_DNA"/>
</dbReference>
<accession>A0A232EP94</accession>
<reference evidence="1 2" key="1">
    <citation type="journal article" date="2017" name="Curr. Biol.">
        <title>The Evolution of Venom by Co-option of Single-Copy Genes.</title>
        <authorList>
            <person name="Martinson E.O."/>
            <person name="Mrinalini"/>
            <person name="Kelkar Y.D."/>
            <person name="Chang C.H."/>
            <person name="Werren J.H."/>
        </authorList>
    </citation>
    <scope>NUCLEOTIDE SEQUENCE [LARGE SCALE GENOMIC DNA]</scope>
    <source>
        <strain evidence="1 2">Alberta</strain>
        <tissue evidence="1">Whole body</tissue>
    </source>
</reference>
<evidence type="ECO:0000313" key="2">
    <source>
        <dbReference type="Proteomes" id="UP000215335"/>
    </source>
</evidence>
<gene>
    <name evidence="1" type="ORF">TSAR_003572</name>
</gene>
<keyword evidence="2" id="KW-1185">Reference proteome</keyword>
<dbReference type="AlphaFoldDB" id="A0A232EP94"/>
<name>A0A232EP94_9HYME</name>